<dbReference type="PRINTS" id="PR00449">
    <property type="entry name" value="RASTRNSFRMNG"/>
</dbReference>
<accession>A0AAV7JSI4</accession>
<dbReference type="NCBIfam" id="TIGR00231">
    <property type="entry name" value="small_GTP"/>
    <property type="match status" value="1"/>
</dbReference>
<comment type="caution">
    <text evidence="4">The sequence shown here is derived from an EMBL/GenBank/DDBJ whole genome shotgun (WGS) entry which is preliminary data.</text>
</comment>
<dbReference type="InterPro" id="IPR027417">
    <property type="entry name" value="P-loop_NTPase"/>
</dbReference>
<protein>
    <submittedName>
        <fullName evidence="4">Ras-like protein enriched in brain</fullName>
    </submittedName>
</protein>
<dbReference type="AlphaFoldDB" id="A0AAV7JSI4"/>
<evidence type="ECO:0000313" key="5">
    <source>
        <dbReference type="Proteomes" id="UP001165289"/>
    </source>
</evidence>
<dbReference type="PANTHER" id="PTHR24070">
    <property type="entry name" value="RAS, DI-RAS, AND RHEB FAMILY MEMBERS OF SMALL GTPASE SUPERFAMILY"/>
    <property type="match status" value="1"/>
</dbReference>
<evidence type="ECO:0000256" key="3">
    <source>
        <dbReference type="SAM" id="MobiDB-lite"/>
    </source>
</evidence>
<keyword evidence="2" id="KW-0342">GTP-binding</keyword>
<keyword evidence="1" id="KW-0547">Nucleotide-binding</keyword>
<dbReference type="Gene3D" id="3.40.50.300">
    <property type="entry name" value="P-loop containing nucleotide triphosphate hydrolases"/>
    <property type="match status" value="1"/>
</dbReference>
<dbReference type="InterPro" id="IPR005225">
    <property type="entry name" value="Small_GTP-bd"/>
</dbReference>
<dbReference type="GO" id="GO:0007165">
    <property type="term" value="P:signal transduction"/>
    <property type="evidence" value="ECO:0007669"/>
    <property type="project" value="InterPro"/>
</dbReference>
<reference evidence="4 5" key="1">
    <citation type="journal article" date="2023" name="BMC Biol.">
        <title>The compact genome of the sponge Oopsacas minuta (Hexactinellida) is lacking key metazoan core genes.</title>
        <authorList>
            <person name="Santini S."/>
            <person name="Schenkelaars Q."/>
            <person name="Jourda C."/>
            <person name="Duchesne M."/>
            <person name="Belahbib H."/>
            <person name="Rocher C."/>
            <person name="Selva M."/>
            <person name="Riesgo A."/>
            <person name="Vervoort M."/>
            <person name="Leys S.P."/>
            <person name="Kodjabachian L."/>
            <person name="Le Bivic A."/>
            <person name="Borchiellini C."/>
            <person name="Claverie J.M."/>
            <person name="Renard E."/>
        </authorList>
    </citation>
    <scope>NUCLEOTIDE SEQUENCE [LARGE SCALE GENOMIC DNA]</scope>
    <source>
        <strain evidence="4">SPO-2</strain>
    </source>
</reference>
<dbReference type="Pfam" id="PF00071">
    <property type="entry name" value="Ras"/>
    <property type="match status" value="1"/>
</dbReference>
<evidence type="ECO:0000313" key="4">
    <source>
        <dbReference type="EMBL" id="KAI6651742.1"/>
    </source>
</evidence>
<sequence>MMSMNPVKMREVAIMGMNSVGKSSLTFKFVWNSFQAEYNPTITDRFTKELEVDHVKYACTFIDTAGQDDYSIFPSSCSSVHGFILVYSINSRKSFDLLHVIRQKIVEYKGDDDIPLVIVGNKRDLEGIQRAVQTEEGRGLSTEWNASFFETSAKEDVELDLRSVFTSAITEIERKQNPHLMPQTNPSQPQQQQQQKDCVII</sequence>
<dbReference type="GO" id="GO:0005525">
    <property type="term" value="F:GTP binding"/>
    <property type="evidence" value="ECO:0007669"/>
    <property type="project" value="UniProtKB-KW"/>
</dbReference>
<keyword evidence="5" id="KW-1185">Reference proteome</keyword>
<dbReference type="SUPFAM" id="SSF52540">
    <property type="entry name" value="P-loop containing nucleoside triphosphate hydrolases"/>
    <property type="match status" value="1"/>
</dbReference>
<evidence type="ECO:0000256" key="2">
    <source>
        <dbReference type="ARBA" id="ARBA00023134"/>
    </source>
</evidence>
<feature type="compositionally biased region" description="Low complexity" evidence="3">
    <location>
        <begin position="182"/>
        <end position="195"/>
    </location>
</feature>
<dbReference type="SMART" id="SM00175">
    <property type="entry name" value="RAB"/>
    <property type="match status" value="1"/>
</dbReference>
<name>A0AAV7JSI4_9METZ</name>
<evidence type="ECO:0000256" key="1">
    <source>
        <dbReference type="ARBA" id="ARBA00022741"/>
    </source>
</evidence>
<dbReference type="InterPro" id="IPR001806">
    <property type="entry name" value="Small_GTPase"/>
</dbReference>
<feature type="region of interest" description="Disordered" evidence="3">
    <location>
        <begin position="176"/>
        <end position="201"/>
    </location>
</feature>
<dbReference type="EMBL" id="JAKMXF010000302">
    <property type="protein sequence ID" value="KAI6651742.1"/>
    <property type="molecule type" value="Genomic_DNA"/>
</dbReference>
<dbReference type="PROSITE" id="PS51419">
    <property type="entry name" value="RAB"/>
    <property type="match status" value="1"/>
</dbReference>
<dbReference type="SMART" id="SM00174">
    <property type="entry name" value="RHO"/>
    <property type="match status" value="1"/>
</dbReference>
<organism evidence="4 5">
    <name type="scientific">Oopsacas minuta</name>
    <dbReference type="NCBI Taxonomy" id="111878"/>
    <lineage>
        <taxon>Eukaryota</taxon>
        <taxon>Metazoa</taxon>
        <taxon>Porifera</taxon>
        <taxon>Hexactinellida</taxon>
        <taxon>Hexasterophora</taxon>
        <taxon>Lyssacinosida</taxon>
        <taxon>Leucopsacidae</taxon>
        <taxon>Oopsacas</taxon>
    </lineage>
</organism>
<gene>
    <name evidence="4" type="ORF">LOD99_4990</name>
</gene>
<dbReference type="GO" id="GO:0003924">
    <property type="term" value="F:GTPase activity"/>
    <property type="evidence" value="ECO:0007669"/>
    <property type="project" value="InterPro"/>
</dbReference>
<dbReference type="Proteomes" id="UP001165289">
    <property type="component" value="Unassembled WGS sequence"/>
</dbReference>
<dbReference type="InterPro" id="IPR020849">
    <property type="entry name" value="Small_GTPase_Ras-type"/>
</dbReference>
<proteinExistence type="predicted"/>
<dbReference type="PROSITE" id="PS51421">
    <property type="entry name" value="RAS"/>
    <property type="match status" value="1"/>
</dbReference>
<dbReference type="GO" id="GO:0016020">
    <property type="term" value="C:membrane"/>
    <property type="evidence" value="ECO:0007669"/>
    <property type="project" value="InterPro"/>
</dbReference>
<dbReference type="SMART" id="SM00173">
    <property type="entry name" value="RAS"/>
    <property type="match status" value="1"/>
</dbReference>